<name>C6M6G5_NEISI</name>
<evidence type="ECO:0000313" key="3">
    <source>
        <dbReference type="EMBL" id="EET44164.1"/>
    </source>
</evidence>
<dbReference type="Proteomes" id="UP000005365">
    <property type="component" value="Unassembled WGS sequence"/>
</dbReference>
<dbReference type="Gene3D" id="3.30.110.40">
    <property type="entry name" value="TusA-like domain"/>
    <property type="match status" value="1"/>
</dbReference>
<dbReference type="AlphaFoldDB" id="C6M6G5"/>
<dbReference type="CDD" id="cd00291">
    <property type="entry name" value="SirA_YedF_YeeD"/>
    <property type="match status" value="1"/>
</dbReference>
<comment type="caution">
    <text evidence="3">The sequence shown here is derived from an EMBL/GenBank/DDBJ whole genome shotgun (WGS) entry which is preliminary data.</text>
</comment>
<feature type="domain" description="UPF0033" evidence="2">
    <location>
        <begin position="254"/>
        <end position="278"/>
    </location>
</feature>
<sequence>MFETVKRLLFVVAHHFRRVASGAFFEAFDQAFGGVRYAVDTEGLVEDGAHRVVFVEGRAYGFPFGFARLDPAAVDGVAVAEHFIRRAFVFAVCEGRAGAEEAFDGQVVMAFVGTDVEDVADAAVGRGHDLQAAEEDFGLFAVVFADVKVEPVAGLGVGQGREHGFLFGELAGCGFFGAFFVACVEGGIFFAESGGVDCRGGEAEGQEGETAHGVLQSEKRLYFMGSAGWGASKYGIIHVNPFNGTSETMNAHTLDLKGLRCPLPILKTKKALAQMEAGEVLTVLATDGGAPGDFEAFCRQTGHVLLESREEDGVFTLVVKHK</sequence>
<dbReference type="eggNOG" id="COG0425">
    <property type="taxonomic scope" value="Bacteria"/>
</dbReference>
<dbReference type="PROSITE" id="PS01148">
    <property type="entry name" value="UPF0033"/>
    <property type="match status" value="1"/>
</dbReference>
<evidence type="ECO:0000256" key="1">
    <source>
        <dbReference type="ARBA" id="ARBA00008984"/>
    </source>
</evidence>
<dbReference type="EMBL" id="ACKO02000012">
    <property type="protein sequence ID" value="EET44164.1"/>
    <property type="molecule type" value="Genomic_DNA"/>
</dbReference>
<dbReference type="SUPFAM" id="SSF64307">
    <property type="entry name" value="SirA-like"/>
    <property type="match status" value="1"/>
</dbReference>
<gene>
    <name evidence="3" type="ORF">NEISICOT_02117</name>
</gene>
<accession>C6M6G5</accession>
<dbReference type="PANTHER" id="PTHR33279">
    <property type="entry name" value="SULFUR CARRIER PROTEIN YEDF-RELATED"/>
    <property type="match status" value="1"/>
</dbReference>
<keyword evidence="4" id="KW-1185">Reference proteome</keyword>
<dbReference type="STRING" id="490.A6J88_12685"/>
<proteinExistence type="inferred from homology"/>
<dbReference type="InterPro" id="IPR001455">
    <property type="entry name" value="TusA-like"/>
</dbReference>
<dbReference type="InterPro" id="IPR036868">
    <property type="entry name" value="TusA-like_sf"/>
</dbReference>
<organism evidence="3 4">
    <name type="scientific">Neisseria sicca ATCC 29256</name>
    <dbReference type="NCBI Taxonomy" id="547045"/>
    <lineage>
        <taxon>Bacteria</taxon>
        <taxon>Pseudomonadati</taxon>
        <taxon>Pseudomonadota</taxon>
        <taxon>Betaproteobacteria</taxon>
        <taxon>Neisseriales</taxon>
        <taxon>Neisseriaceae</taxon>
        <taxon>Neisseria</taxon>
    </lineage>
</organism>
<reference evidence="3" key="1">
    <citation type="submission" date="2009-07" db="EMBL/GenBank/DDBJ databases">
        <authorList>
            <person name="Weinstock G."/>
            <person name="Sodergren E."/>
            <person name="Clifton S."/>
            <person name="Fulton L."/>
            <person name="Fulton B."/>
            <person name="Courtney L."/>
            <person name="Fronick C."/>
            <person name="Harrison M."/>
            <person name="Strong C."/>
            <person name="Farmer C."/>
            <person name="Delahaunty K."/>
            <person name="Markovic C."/>
            <person name="Hall O."/>
            <person name="Minx P."/>
            <person name="Tomlinson C."/>
            <person name="Mitreva M."/>
            <person name="Nelson J."/>
            <person name="Hou S."/>
            <person name="Wollam A."/>
            <person name="Pepin K.H."/>
            <person name="Johnson M."/>
            <person name="Bhonagiri V."/>
            <person name="Nash W.E."/>
            <person name="Warren W."/>
            <person name="Chinwalla A."/>
            <person name="Mardis E.R."/>
            <person name="Wilson R.K."/>
        </authorList>
    </citation>
    <scope>NUCLEOTIDE SEQUENCE [LARGE SCALE GENOMIC DNA]</scope>
    <source>
        <strain evidence="3">ATCC 29256</strain>
    </source>
</reference>
<dbReference type="PANTHER" id="PTHR33279:SF6">
    <property type="entry name" value="SULFUR CARRIER PROTEIN YEDF-RELATED"/>
    <property type="match status" value="1"/>
</dbReference>
<dbReference type="Pfam" id="PF01206">
    <property type="entry name" value="TusA"/>
    <property type="match status" value="1"/>
</dbReference>
<comment type="similarity">
    <text evidence="1">Belongs to the sulfur carrier protein TusA family.</text>
</comment>
<protein>
    <recommendedName>
        <fullName evidence="2">UPF0033 domain-containing protein</fullName>
    </recommendedName>
</protein>
<evidence type="ECO:0000259" key="2">
    <source>
        <dbReference type="PROSITE" id="PS01148"/>
    </source>
</evidence>
<evidence type="ECO:0000313" key="4">
    <source>
        <dbReference type="Proteomes" id="UP000005365"/>
    </source>
</evidence>